<dbReference type="Proteomes" id="UP001066276">
    <property type="component" value="Chromosome 11"/>
</dbReference>
<reference evidence="2" key="1">
    <citation type="journal article" date="2022" name="bioRxiv">
        <title>Sequencing and chromosome-scale assembly of the giantPleurodeles waltlgenome.</title>
        <authorList>
            <person name="Brown T."/>
            <person name="Elewa A."/>
            <person name="Iarovenko S."/>
            <person name="Subramanian E."/>
            <person name="Araus A.J."/>
            <person name="Petzold A."/>
            <person name="Susuki M."/>
            <person name="Suzuki K.-i.T."/>
            <person name="Hayashi T."/>
            <person name="Toyoda A."/>
            <person name="Oliveira C."/>
            <person name="Osipova E."/>
            <person name="Leigh N.D."/>
            <person name="Simon A."/>
            <person name="Yun M.H."/>
        </authorList>
    </citation>
    <scope>NUCLEOTIDE SEQUENCE</scope>
    <source>
        <strain evidence="2">20211129_DDA</strain>
        <tissue evidence="2">Liver</tissue>
    </source>
</reference>
<comment type="caution">
    <text evidence="2">The sequence shown here is derived from an EMBL/GenBank/DDBJ whole genome shotgun (WGS) entry which is preliminary data.</text>
</comment>
<evidence type="ECO:0000313" key="3">
    <source>
        <dbReference type="Proteomes" id="UP001066276"/>
    </source>
</evidence>
<proteinExistence type="predicted"/>
<name>A0AAV7LFP4_PLEWA</name>
<dbReference type="AlphaFoldDB" id="A0AAV7LFP4"/>
<gene>
    <name evidence="2" type="ORF">NDU88_002313</name>
</gene>
<keyword evidence="3" id="KW-1185">Reference proteome</keyword>
<evidence type="ECO:0000256" key="1">
    <source>
        <dbReference type="SAM" id="MobiDB-lite"/>
    </source>
</evidence>
<sequence>MRPFLHRAAQWKLRPLPRGPPLARLPPLTLATLTPDRGGEHAKTATATPADALPNEAHVPGFLKEGQRLAHALLRHRAAEVVRTCRNMEDARVTAALQLPQETGRMDIVHEEVFAHTHPARRAASGVAAAVLACSPPR</sequence>
<organism evidence="2 3">
    <name type="scientific">Pleurodeles waltl</name>
    <name type="common">Iberian ribbed newt</name>
    <dbReference type="NCBI Taxonomy" id="8319"/>
    <lineage>
        <taxon>Eukaryota</taxon>
        <taxon>Metazoa</taxon>
        <taxon>Chordata</taxon>
        <taxon>Craniata</taxon>
        <taxon>Vertebrata</taxon>
        <taxon>Euteleostomi</taxon>
        <taxon>Amphibia</taxon>
        <taxon>Batrachia</taxon>
        <taxon>Caudata</taxon>
        <taxon>Salamandroidea</taxon>
        <taxon>Salamandridae</taxon>
        <taxon>Pleurodelinae</taxon>
        <taxon>Pleurodeles</taxon>
    </lineage>
</organism>
<accession>A0AAV7LFP4</accession>
<dbReference type="EMBL" id="JANPWB010000015">
    <property type="protein sequence ID" value="KAJ1089162.1"/>
    <property type="molecule type" value="Genomic_DNA"/>
</dbReference>
<feature type="region of interest" description="Disordered" evidence="1">
    <location>
        <begin position="35"/>
        <end position="55"/>
    </location>
</feature>
<protein>
    <submittedName>
        <fullName evidence="2">Uncharacterized protein</fullName>
    </submittedName>
</protein>
<evidence type="ECO:0000313" key="2">
    <source>
        <dbReference type="EMBL" id="KAJ1089162.1"/>
    </source>
</evidence>